<comment type="similarity">
    <text evidence="1">Belongs to the CutC family.</text>
</comment>
<evidence type="ECO:0000256" key="2">
    <source>
        <dbReference type="ARBA" id="ARBA00019014"/>
    </source>
</evidence>
<keyword evidence="4" id="KW-1185">Reference proteome</keyword>
<reference evidence="3 4" key="1">
    <citation type="submission" date="2019-12" db="EMBL/GenBank/DDBJ databases">
        <title>Genome sequence of Streptomyces bambusae.</title>
        <authorList>
            <person name="Bansal K."/>
            <person name="Choksket S."/>
            <person name="Korpole S."/>
            <person name="Patil P.B."/>
        </authorList>
    </citation>
    <scope>NUCLEOTIDE SEQUENCE [LARGE SCALE GENOMIC DNA]</scope>
    <source>
        <strain evidence="3 4">SK60</strain>
    </source>
</reference>
<dbReference type="InterPro" id="IPR005627">
    <property type="entry name" value="CutC-like"/>
</dbReference>
<dbReference type="Proteomes" id="UP000812013">
    <property type="component" value="Unassembled WGS sequence"/>
</dbReference>
<dbReference type="InterPro" id="IPR036822">
    <property type="entry name" value="CutC-like_dom_sf"/>
</dbReference>
<dbReference type="Gene3D" id="3.20.20.380">
    <property type="entry name" value="Copper homeostasis (CutC) domain"/>
    <property type="match status" value="1"/>
</dbReference>
<proteinExistence type="inferred from homology"/>
<dbReference type="RefSeq" id="WP_219670621.1">
    <property type="nucleotide sequence ID" value="NZ_WTFF01000289.1"/>
</dbReference>
<dbReference type="SUPFAM" id="SSF110395">
    <property type="entry name" value="CutC-like"/>
    <property type="match status" value="1"/>
</dbReference>
<gene>
    <name evidence="3" type="ORF">GPJ59_28675</name>
</gene>
<comment type="caution">
    <text evidence="3">The sequence shown here is derived from an EMBL/GenBank/DDBJ whole genome shotgun (WGS) entry which is preliminary data.</text>
</comment>
<evidence type="ECO:0000256" key="1">
    <source>
        <dbReference type="ARBA" id="ARBA00007768"/>
    </source>
</evidence>
<protein>
    <recommendedName>
        <fullName evidence="2">Copper homeostasis protein cutC homolog</fullName>
    </recommendedName>
</protein>
<organism evidence="3 4">
    <name type="scientific">Streptomyces bambusae</name>
    <dbReference type="NCBI Taxonomy" id="1550616"/>
    <lineage>
        <taxon>Bacteria</taxon>
        <taxon>Bacillati</taxon>
        <taxon>Actinomycetota</taxon>
        <taxon>Actinomycetes</taxon>
        <taxon>Kitasatosporales</taxon>
        <taxon>Streptomycetaceae</taxon>
        <taxon>Streptomyces</taxon>
    </lineage>
</organism>
<dbReference type="PANTHER" id="PTHR12598:SF0">
    <property type="entry name" value="COPPER HOMEOSTASIS PROTEIN CUTC HOMOLOG"/>
    <property type="match status" value="1"/>
</dbReference>
<dbReference type="PANTHER" id="PTHR12598">
    <property type="entry name" value="COPPER HOMEOSTASIS PROTEIN CUTC"/>
    <property type="match status" value="1"/>
</dbReference>
<evidence type="ECO:0000313" key="3">
    <source>
        <dbReference type="EMBL" id="MBW5485740.1"/>
    </source>
</evidence>
<dbReference type="EMBL" id="WTFF01000289">
    <property type="protein sequence ID" value="MBW5485740.1"/>
    <property type="molecule type" value="Genomic_DNA"/>
</dbReference>
<name>A0ABS6ZD97_9ACTN</name>
<sequence>MSNRALLEVIALDAADAVAAEAGGADRLELVTDMAADGLTPSREVFAAIRAAVDIPLRVMLRTADGFAAGDAEALAGLVARARALRAEGAQEFVLGFLTEDGTPDLVAVEALAAELEGCRWTFHRAIDRAADRDGLRKALAEQPGLDTYLTAGAAEGVDAGLAVLRAEAARRGEPGYEARILVGGGLNLAHVPVLREAGIDAFHIGGAARPHGWTGPVSRSSVARWREALDA</sequence>
<accession>A0ABS6ZD97</accession>
<evidence type="ECO:0000313" key="4">
    <source>
        <dbReference type="Proteomes" id="UP000812013"/>
    </source>
</evidence>
<dbReference type="Pfam" id="PF03932">
    <property type="entry name" value="CutC"/>
    <property type="match status" value="1"/>
</dbReference>